<keyword evidence="2" id="KW-0004">4Fe-4S</keyword>
<protein>
    <submittedName>
        <fullName evidence="10">Formate dehydrogenase alpha chain</fullName>
    </submittedName>
</protein>
<reference evidence="10 11" key="1">
    <citation type="journal article" date="2011" name="J. Bacteriol.">
        <title>Complete genome sequence of seawater bacterium Glaciecola nitratireducens FR1064T.</title>
        <authorList>
            <person name="Bian F."/>
            <person name="Qin Q.L."/>
            <person name="Xie B.B."/>
            <person name="Shu Y.L."/>
            <person name="Zhang X.Y."/>
            <person name="Yu Y."/>
            <person name="Chen B."/>
            <person name="Chen X.L."/>
            <person name="Zhou B.C."/>
            <person name="Zhang Y.Z."/>
        </authorList>
    </citation>
    <scope>NUCLEOTIDE SEQUENCE [LARGE SCALE GENOMIC DNA]</scope>
    <source>
        <strain evidence="11">JCM 12485 / KCTC 12276 / FR1064</strain>
    </source>
</reference>
<dbReference type="GO" id="GO:0051539">
    <property type="term" value="F:4 iron, 4 sulfur cluster binding"/>
    <property type="evidence" value="ECO:0007669"/>
    <property type="project" value="UniProtKB-KW"/>
</dbReference>
<dbReference type="PANTHER" id="PTHR43105:SF14">
    <property type="entry name" value="FORMATE DEHYDROGENASE H"/>
    <property type="match status" value="1"/>
</dbReference>
<dbReference type="RefSeq" id="WP_014109832.1">
    <property type="nucleotide sequence ID" value="NC_016041.1"/>
</dbReference>
<dbReference type="InterPro" id="IPR041924">
    <property type="entry name" value="Formate_Dh-H_N"/>
</dbReference>
<evidence type="ECO:0000313" key="11">
    <source>
        <dbReference type="Proteomes" id="UP000009282"/>
    </source>
</evidence>
<evidence type="ECO:0000256" key="6">
    <source>
        <dbReference type="ARBA" id="ARBA00023004"/>
    </source>
</evidence>
<keyword evidence="3" id="KW-0500">Molybdenum</keyword>
<dbReference type="EMBL" id="CP003060">
    <property type="protein sequence ID" value="AEP30959.1"/>
    <property type="molecule type" value="Genomic_DNA"/>
</dbReference>
<dbReference type="Pfam" id="PF00384">
    <property type="entry name" value="Molybdopterin"/>
    <property type="match status" value="1"/>
</dbReference>
<dbReference type="PIRSF" id="PIRSF000144">
    <property type="entry name" value="CbbBc"/>
    <property type="match status" value="1"/>
</dbReference>
<dbReference type="FunFam" id="3.40.228.10:FF:000002">
    <property type="entry name" value="Formate dehydrogenase subunit alpha"/>
    <property type="match status" value="1"/>
</dbReference>
<evidence type="ECO:0000256" key="5">
    <source>
        <dbReference type="ARBA" id="ARBA00023002"/>
    </source>
</evidence>
<dbReference type="NCBIfam" id="TIGR01591">
    <property type="entry name" value="Fdh-alpha"/>
    <property type="match status" value="1"/>
</dbReference>
<dbReference type="HOGENOM" id="CLU_000422_4_0_6"/>
<dbReference type="InterPro" id="IPR006655">
    <property type="entry name" value="Mopterin_OxRdtase_prok_CS"/>
</dbReference>
<dbReference type="GO" id="GO:0003954">
    <property type="term" value="F:NADH dehydrogenase activity"/>
    <property type="evidence" value="ECO:0007669"/>
    <property type="project" value="TreeGrafter"/>
</dbReference>
<dbReference type="OrthoDB" id="9810782at2"/>
<evidence type="ECO:0000256" key="8">
    <source>
        <dbReference type="SAM" id="MobiDB-lite"/>
    </source>
</evidence>
<dbReference type="Gene3D" id="2.40.40.20">
    <property type="match status" value="1"/>
</dbReference>
<dbReference type="InterPro" id="IPR006656">
    <property type="entry name" value="Mopterin_OxRdtase"/>
</dbReference>
<accession>G4QMK7</accession>
<dbReference type="InterPro" id="IPR050123">
    <property type="entry name" value="Prok_molybdopt-oxidoreductase"/>
</dbReference>
<dbReference type="SUPFAM" id="SSF53706">
    <property type="entry name" value="Formate dehydrogenase/DMSO reductase, domains 1-3"/>
    <property type="match status" value="1"/>
</dbReference>
<dbReference type="Gene3D" id="2.20.25.90">
    <property type="entry name" value="ADC-like domains"/>
    <property type="match status" value="1"/>
</dbReference>
<evidence type="ECO:0000256" key="1">
    <source>
        <dbReference type="ARBA" id="ARBA00001942"/>
    </source>
</evidence>
<dbReference type="PROSITE" id="PS51669">
    <property type="entry name" value="4FE4S_MOW_BIS_MGD"/>
    <property type="match status" value="1"/>
</dbReference>
<name>G4QMK7_GLANF</name>
<evidence type="ECO:0000256" key="3">
    <source>
        <dbReference type="ARBA" id="ARBA00022505"/>
    </source>
</evidence>
<gene>
    <name evidence="10" type="ordered locus">GNIT_2862</name>
</gene>
<dbReference type="SUPFAM" id="SSF50692">
    <property type="entry name" value="ADC-like"/>
    <property type="match status" value="1"/>
</dbReference>
<dbReference type="CDD" id="cd02753">
    <property type="entry name" value="MopB_Formate-Dh-H"/>
    <property type="match status" value="1"/>
</dbReference>
<evidence type="ECO:0000256" key="4">
    <source>
        <dbReference type="ARBA" id="ARBA00022723"/>
    </source>
</evidence>
<dbReference type="eggNOG" id="COG3383">
    <property type="taxonomic scope" value="Bacteria"/>
</dbReference>
<evidence type="ECO:0000313" key="10">
    <source>
        <dbReference type="EMBL" id="AEP30959.1"/>
    </source>
</evidence>
<keyword evidence="7" id="KW-0411">Iron-sulfur</keyword>
<dbReference type="InterPro" id="IPR006478">
    <property type="entry name" value="Formate_DH_asu"/>
</dbReference>
<evidence type="ECO:0000259" key="9">
    <source>
        <dbReference type="PROSITE" id="PS51669"/>
    </source>
</evidence>
<dbReference type="InterPro" id="IPR009010">
    <property type="entry name" value="Asp_de-COase-like_dom_sf"/>
</dbReference>
<dbReference type="GO" id="GO:0022904">
    <property type="term" value="P:respiratory electron transport chain"/>
    <property type="evidence" value="ECO:0007669"/>
    <property type="project" value="TreeGrafter"/>
</dbReference>
<dbReference type="InterPro" id="IPR006657">
    <property type="entry name" value="MoPterin_dinucl-bd_dom"/>
</dbReference>
<dbReference type="Gene3D" id="3.40.228.10">
    <property type="entry name" value="Dimethylsulfoxide Reductase, domain 2"/>
    <property type="match status" value="1"/>
</dbReference>
<evidence type="ECO:0000256" key="2">
    <source>
        <dbReference type="ARBA" id="ARBA00022485"/>
    </source>
</evidence>
<dbReference type="AlphaFoldDB" id="G4QMK7"/>
<dbReference type="STRING" id="1085623.GNIT_2862"/>
<comment type="cofactor">
    <cofactor evidence="1">
        <name>Mo-bis(molybdopterin guanine dinucleotide)</name>
        <dbReference type="ChEBI" id="CHEBI:60539"/>
    </cofactor>
</comment>
<dbReference type="Proteomes" id="UP000009282">
    <property type="component" value="Chromosome"/>
</dbReference>
<dbReference type="GO" id="GO:0016020">
    <property type="term" value="C:membrane"/>
    <property type="evidence" value="ECO:0007669"/>
    <property type="project" value="TreeGrafter"/>
</dbReference>
<proteinExistence type="predicted"/>
<feature type="region of interest" description="Disordered" evidence="8">
    <location>
        <begin position="681"/>
        <end position="701"/>
    </location>
</feature>
<feature type="compositionally biased region" description="Polar residues" evidence="8">
    <location>
        <begin position="682"/>
        <end position="701"/>
    </location>
</feature>
<dbReference type="Pfam" id="PF01568">
    <property type="entry name" value="Molydop_binding"/>
    <property type="match status" value="1"/>
</dbReference>
<keyword evidence="6" id="KW-0408">Iron</keyword>
<dbReference type="SMART" id="SM00926">
    <property type="entry name" value="Molybdop_Fe4S4"/>
    <property type="match status" value="1"/>
</dbReference>
<dbReference type="KEGG" id="gni:GNIT_2862"/>
<dbReference type="Pfam" id="PF04879">
    <property type="entry name" value="Molybdop_Fe4S4"/>
    <property type="match status" value="1"/>
</dbReference>
<dbReference type="GO" id="GO:0043546">
    <property type="term" value="F:molybdopterin cofactor binding"/>
    <property type="evidence" value="ECO:0007669"/>
    <property type="project" value="InterPro"/>
</dbReference>
<dbReference type="PANTHER" id="PTHR43105">
    <property type="entry name" value="RESPIRATORY NITRATE REDUCTASE"/>
    <property type="match status" value="1"/>
</dbReference>
<sequence>MSQTHVNSICPFCGVGCGMCLVVQDGTINAVKPISAHPISQGKLCAKGWNTPFGINKHNRITQPLMKKNGLFETVTWQKALSYIAKNLNTFISESGSSTVGIISSARATNEDNYAAQKFARAVLKTNNVDHCARICHSPSVVGLKQTVGSGAMTNSIDDVSKADVILVIGADSTENHAIIGGHIMRAKLRGAKLIVIDPRQTRLAQIADLHLQLKIGSNIALLNGLLNIIFQHNWQNGDFLARRCEGVDALKEHVANYSLEKVVKLTGVEGQKLVEAAKLYSQANAAFLAYGMGITQFISGTNNVIAVSNLALVCGQIGREGTGINPLRGQNNVQGACDMGSLPNVYPDYQSVADEKVRAKFSCAWRTNVPKAPGLTSLGMSNQARNGNFRGLIIFGEDPVVTDPDRNQVELGMRAMDMLVVVELFMTETAKMADVILPAASFAEKQGTFTNCERRVQLIHKAIEPPGEAKVDWQILCALAKAMGAGNLMNWQSSEQVFDEMAQLTNSFSGMNYAHLAERNGLQWPCNAEHPMGTRWLHTNVFPIGKGKLIAVDQVSSDEQPNAEYPFWFTTTRLHYHYGCGSMTRQSPLLERETPNGMLFIHPQDAVDLGLKNHQAVTVSSRRGYLETRIVLSDQLVPGLLSMPYHFKEAPSNLLTNDAMDPTTEMPELKVCAVRLVPLPDNQSPHPSSISNNIENRVVQ</sequence>
<dbReference type="GO" id="GO:0046872">
    <property type="term" value="F:metal ion binding"/>
    <property type="evidence" value="ECO:0007669"/>
    <property type="project" value="UniProtKB-KW"/>
</dbReference>
<organism evidence="10 11">
    <name type="scientific">Glaciecola nitratireducens (strain JCM 12485 / KCTC 12276 / FR1064)</name>
    <dbReference type="NCBI Taxonomy" id="1085623"/>
    <lineage>
        <taxon>Bacteria</taxon>
        <taxon>Pseudomonadati</taxon>
        <taxon>Pseudomonadota</taxon>
        <taxon>Gammaproteobacteria</taxon>
        <taxon>Alteromonadales</taxon>
        <taxon>Alteromonadaceae</taxon>
        <taxon>Brumicola</taxon>
    </lineage>
</organism>
<dbReference type="GO" id="GO:1990204">
    <property type="term" value="C:oxidoreductase complex"/>
    <property type="evidence" value="ECO:0007669"/>
    <property type="project" value="UniProtKB-ARBA"/>
</dbReference>
<dbReference type="InterPro" id="IPR027467">
    <property type="entry name" value="MopterinOxRdtase_cofactor_BS"/>
</dbReference>
<dbReference type="Gene3D" id="3.40.50.740">
    <property type="match status" value="1"/>
</dbReference>
<feature type="domain" description="4Fe-4S Mo/W bis-MGD-type" evidence="9">
    <location>
        <begin position="3"/>
        <end position="59"/>
    </location>
</feature>
<dbReference type="GO" id="GO:0008863">
    <property type="term" value="F:formate dehydrogenase (NAD+) activity"/>
    <property type="evidence" value="ECO:0007669"/>
    <property type="project" value="InterPro"/>
</dbReference>
<evidence type="ECO:0000256" key="7">
    <source>
        <dbReference type="ARBA" id="ARBA00023014"/>
    </source>
</evidence>
<dbReference type="PROSITE" id="PS00490">
    <property type="entry name" value="MOLYBDOPTERIN_PROK_2"/>
    <property type="match status" value="1"/>
</dbReference>
<keyword evidence="5" id="KW-0560">Oxidoreductase</keyword>
<keyword evidence="4" id="KW-0479">Metal-binding</keyword>
<keyword evidence="11" id="KW-1185">Reference proteome</keyword>
<dbReference type="GO" id="GO:0015942">
    <property type="term" value="P:formate metabolic process"/>
    <property type="evidence" value="ECO:0007669"/>
    <property type="project" value="InterPro"/>
</dbReference>
<dbReference type="InterPro" id="IPR006963">
    <property type="entry name" value="Mopterin_OxRdtase_4Fe-4S_dom"/>
</dbReference>
<dbReference type="PROSITE" id="PS00551">
    <property type="entry name" value="MOLYBDOPTERIN_PROK_1"/>
    <property type="match status" value="1"/>
</dbReference>